<evidence type="ECO:0008006" key="3">
    <source>
        <dbReference type="Google" id="ProtNLM"/>
    </source>
</evidence>
<dbReference type="EMBL" id="AWGB01000022">
    <property type="protein sequence ID" value="ESQ90702.1"/>
    <property type="molecule type" value="Genomic_DNA"/>
</dbReference>
<dbReference type="AlphaFoldDB" id="V4P9Y1"/>
<dbReference type="RefSeq" id="WP_023447335.1">
    <property type="nucleotide sequence ID" value="NZ_AQWM01000001.1"/>
</dbReference>
<proteinExistence type="predicted"/>
<keyword evidence="2" id="KW-1185">Reference proteome</keyword>
<evidence type="ECO:0000313" key="2">
    <source>
        <dbReference type="Proteomes" id="UP000017837"/>
    </source>
</evidence>
<protein>
    <recommendedName>
        <fullName evidence="3">STAS/SEC14 domain-containing protein</fullName>
    </recommendedName>
</protein>
<accession>V4P9Y1</accession>
<dbReference type="STRING" id="1121022.GCA_000376105_00313"/>
<organism evidence="1 2">
    <name type="scientific">Asticcacaulis benevestitus DSM 16100 = ATCC BAA-896</name>
    <dbReference type="NCBI Taxonomy" id="1121022"/>
    <lineage>
        <taxon>Bacteria</taxon>
        <taxon>Pseudomonadati</taxon>
        <taxon>Pseudomonadota</taxon>
        <taxon>Alphaproteobacteria</taxon>
        <taxon>Caulobacterales</taxon>
        <taxon>Caulobacteraceae</taxon>
        <taxon>Asticcacaulis</taxon>
    </lineage>
</organism>
<dbReference type="OrthoDB" id="7172619at2"/>
<name>V4P9Y1_9CAUL</name>
<evidence type="ECO:0000313" key="1">
    <source>
        <dbReference type="EMBL" id="ESQ90702.1"/>
    </source>
</evidence>
<comment type="caution">
    <text evidence="1">The sequence shown here is derived from an EMBL/GenBank/DDBJ whole genome shotgun (WGS) entry which is preliminary data.</text>
</comment>
<dbReference type="PATRIC" id="fig|1121022.4.peg.2449"/>
<reference evidence="1 2" key="1">
    <citation type="journal article" date="2014" name="Nature">
        <title>Sequential evolution of bacterial morphology by co-option of a developmental regulator.</title>
        <authorList>
            <person name="Jiang C."/>
            <person name="Brown P.J."/>
            <person name="Ducret A."/>
            <person name="Brun Y.V."/>
        </authorList>
    </citation>
    <scope>NUCLEOTIDE SEQUENCE [LARGE SCALE GENOMIC DNA]</scope>
    <source>
        <strain evidence="1 2">DSM 16100</strain>
    </source>
</reference>
<gene>
    <name evidence="1" type="ORF">ABENE_12085</name>
</gene>
<dbReference type="Proteomes" id="UP000017837">
    <property type="component" value="Unassembled WGS sequence"/>
</dbReference>
<sequence>MTRSRITVSLDETLKIMNIRYIGTLNGDEVNSNMMSQLVHVPNVWEYDSILDMRRYEGTIMGKEIEDLSVRWNQLVQGRDAGGFTAIISDDPLVRARLSITQSLFPQRTLENFNTFDEGLDWIKARKAATVVQPT</sequence>